<feature type="transmembrane region" description="Helical" evidence="8">
    <location>
        <begin position="132"/>
        <end position="153"/>
    </location>
</feature>
<sequence>MSFIELILLSCALAMDAFAVSLCKGFSARTLTLKHYLIVGIYFGGFQALMPALGFLVGVSFSSFIQKIDHWIAFVLLVFIGFKMMKEGFEKESCPSDDGFHFKTMLTLAIATSIDALAVGVSFAFLQVSLTLALFLIGGITFIFCVVALKIGNRFGVYLKSKAELLGGGVLILLGFKILISHLFWA</sequence>
<comment type="subcellular location">
    <subcellularLocation>
        <location evidence="8">Cell membrane</location>
        <topology evidence="8">Multi-pass membrane protein</topology>
    </subcellularLocation>
</comment>
<evidence type="ECO:0000256" key="4">
    <source>
        <dbReference type="ARBA" id="ARBA00022989"/>
    </source>
</evidence>
<evidence type="ECO:0000256" key="8">
    <source>
        <dbReference type="HAMAP-Rule" id="MF_01521"/>
    </source>
</evidence>
<evidence type="ECO:0000256" key="2">
    <source>
        <dbReference type="ARBA" id="ARBA00022475"/>
    </source>
</evidence>
<proteinExistence type="inferred from homology"/>
<dbReference type="PANTHER" id="PTHR35529">
    <property type="entry name" value="MANGANESE EFFLUX PUMP MNTP-RELATED"/>
    <property type="match status" value="1"/>
</dbReference>
<feature type="transmembrane region" description="Helical" evidence="8">
    <location>
        <begin position="35"/>
        <end position="56"/>
    </location>
</feature>
<protein>
    <recommendedName>
        <fullName evidence="8">Putative manganese efflux pump MntP</fullName>
    </recommendedName>
</protein>
<dbReference type="OrthoDB" id="9811590at2"/>
<dbReference type="InterPro" id="IPR022929">
    <property type="entry name" value="Put_MntP"/>
</dbReference>
<evidence type="ECO:0000256" key="5">
    <source>
        <dbReference type="ARBA" id="ARBA00023065"/>
    </source>
</evidence>
<name>A0A2G4QZI1_9BACT</name>
<evidence type="ECO:0000256" key="3">
    <source>
        <dbReference type="ARBA" id="ARBA00022692"/>
    </source>
</evidence>
<dbReference type="InterPro" id="IPR003810">
    <property type="entry name" value="Mntp/YtaF"/>
</dbReference>
<dbReference type="EMBL" id="LDWY01000086">
    <property type="protein sequence ID" value="PHY89714.1"/>
    <property type="molecule type" value="Genomic_DNA"/>
</dbReference>
<feature type="transmembrane region" description="Helical" evidence="8">
    <location>
        <begin position="68"/>
        <end position="85"/>
    </location>
</feature>
<keyword evidence="5 8" id="KW-0406">Ion transport</keyword>
<dbReference type="RefSeq" id="WP_099462357.1">
    <property type="nucleotide sequence ID" value="NZ_LDWY01000086.1"/>
</dbReference>
<keyword evidence="7 8" id="KW-0464">Manganese</keyword>
<dbReference type="GO" id="GO:0005886">
    <property type="term" value="C:plasma membrane"/>
    <property type="evidence" value="ECO:0007669"/>
    <property type="project" value="UniProtKB-SubCell"/>
</dbReference>
<dbReference type="GO" id="GO:0005384">
    <property type="term" value="F:manganese ion transmembrane transporter activity"/>
    <property type="evidence" value="ECO:0007669"/>
    <property type="project" value="UniProtKB-UniRule"/>
</dbReference>
<dbReference type="HAMAP" id="MF_01521">
    <property type="entry name" value="MntP_pump"/>
    <property type="match status" value="1"/>
</dbReference>
<feature type="transmembrane region" description="Helical" evidence="8">
    <location>
        <begin position="165"/>
        <end position="185"/>
    </location>
</feature>
<feature type="transmembrane region" description="Helical" evidence="8">
    <location>
        <begin position="106"/>
        <end position="126"/>
    </location>
</feature>
<comment type="function">
    <text evidence="8">Probably functions as a manganese efflux pump.</text>
</comment>
<reference evidence="10" key="1">
    <citation type="submission" date="2015-06" db="EMBL/GenBank/DDBJ databases">
        <authorList>
            <person name="Parisi A."/>
            <person name="Chiara M."/>
            <person name="Florio D."/>
            <person name="Miccolupo A."/>
            <person name="Manzari C."/>
            <person name="Mion D."/>
            <person name="Caruso M."/>
            <person name="D'erchia A.M."/>
            <person name="Zanoni R."/>
        </authorList>
    </citation>
    <scope>NUCLEOTIDE SEQUENCE [LARGE SCALE GENOMIC DNA]</scope>
    <source>
        <strain evidence="10">73/13</strain>
    </source>
</reference>
<evidence type="ECO:0000313" key="9">
    <source>
        <dbReference type="EMBL" id="PHY89714.1"/>
    </source>
</evidence>
<keyword evidence="3 8" id="KW-0812">Transmembrane</keyword>
<evidence type="ECO:0000313" key="10">
    <source>
        <dbReference type="Proteomes" id="UP000237472"/>
    </source>
</evidence>
<evidence type="ECO:0000256" key="1">
    <source>
        <dbReference type="ARBA" id="ARBA00022448"/>
    </source>
</evidence>
<evidence type="ECO:0000256" key="6">
    <source>
        <dbReference type="ARBA" id="ARBA00023136"/>
    </source>
</evidence>
<keyword evidence="6 8" id="KW-0472">Membrane</keyword>
<keyword evidence="1 8" id="KW-0813">Transport</keyword>
<dbReference type="Pfam" id="PF02659">
    <property type="entry name" value="Mntp"/>
    <property type="match status" value="1"/>
</dbReference>
<evidence type="ECO:0000256" key="7">
    <source>
        <dbReference type="ARBA" id="ARBA00023211"/>
    </source>
</evidence>
<dbReference type="PANTHER" id="PTHR35529:SF1">
    <property type="entry name" value="MANGANESE EFFLUX PUMP MNTP-RELATED"/>
    <property type="match status" value="1"/>
</dbReference>
<feature type="transmembrane region" description="Helical" evidence="8">
    <location>
        <begin position="6"/>
        <end position="23"/>
    </location>
</feature>
<gene>
    <name evidence="8" type="primary">mntP</name>
    <name evidence="9" type="ORF">AA994_07060</name>
</gene>
<dbReference type="AlphaFoldDB" id="A0A2G4QZI1"/>
<accession>A0A2G4QZI1</accession>
<comment type="caution">
    <text evidence="9">The sequence shown here is derived from an EMBL/GenBank/DDBJ whole genome shotgun (WGS) entry which is preliminary data.</text>
</comment>
<keyword evidence="4 8" id="KW-1133">Transmembrane helix</keyword>
<comment type="similarity">
    <text evidence="8">Belongs to the MntP (TC 9.B.29) family.</text>
</comment>
<organism evidence="9 10">
    <name type="scientific">Campylobacter vulpis</name>
    <dbReference type="NCBI Taxonomy" id="1655500"/>
    <lineage>
        <taxon>Bacteria</taxon>
        <taxon>Pseudomonadati</taxon>
        <taxon>Campylobacterota</taxon>
        <taxon>Epsilonproteobacteria</taxon>
        <taxon>Campylobacterales</taxon>
        <taxon>Campylobacteraceae</taxon>
        <taxon>Campylobacter</taxon>
    </lineage>
</organism>
<dbReference type="Proteomes" id="UP000237472">
    <property type="component" value="Unassembled WGS sequence"/>
</dbReference>
<keyword evidence="2 8" id="KW-1003">Cell membrane</keyword>